<dbReference type="PANTHER" id="PTHR24253">
    <property type="entry name" value="TRANSMEMBRANE PROTEASE SERINE"/>
    <property type="match status" value="1"/>
</dbReference>
<dbReference type="PANTHER" id="PTHR24253:SF153">
    <property type="entry name" value="SERINE PROTEASE HEPSIN"/>
    <property type="match status" value="1"/>
</dbReference>
<keyword evidence="1" id="KW-1015">Disulfide bond</keyword>
<feature type="compositionally biased region" description="Polar residues" evidence="3">
    <location>
        <begin position="657"/>
        <end position="667"/>
    </location>
</feature>
<evidence type="ECO:0000313" key="5">
    <source>
        <dbReference type="EMBL" id="CAD7462656.1"/>
    </source>
</evidence>
<evidence type="ECO:0000256" key="3">
    <source>
        <dbReference type="SAM" id="MobiDB-lite"/>
    </source>
</evidence>
<dbReference type="GO" id="GO:0006508">
    <property type="term" value="P:proteolysis"/>
    <property type="evidence" value="ECO:0007669"/>
    <property type="project" value="UniProtKB-KW"/>
</dbReference>
<dbReference type="GO" id="GO:0004252">
    <property type="term" value="F:serine-type endopeptidase activity"/>
    <property type="evidence" value="ECO:0007669"/>
    <property type="project" value="InterPro"/>
</dbReference>
<dbReference type="PROSITE" id="PS00134">
    <property type="entry name" value="TRYPSIN_HIS"/>
    <property type="match status" value="1"/>
</dbReference>
<dbReference type="SMART" id="SM00020">
    <property type="entry name" value="Tryp_SPc"/>
    <property type="match status" value="1"/>
</dbReference>
<feature type="region of interest" description="Disordered" evidence="3">
    <location>
        <begin position="647"/>
        <end position="682"/>
    </location>
</feature>
<evidence type="ECO:0000256" key="1">
    <source>
        <dbReference type="ARBA" id="ARBA00023157"/>
    </source>
</evidence>
<dbReference type="Gene3D" id="2.40.10.10">
    <property type="entry name" value="Trypsin-like serine proteases"/>
    <property type="match status" value="4"/>
</dbReference>
<proteinExistence type="predicted"/>
<feature type="compositionally biased region" description="Basic and acidic residues" evidence="3">
    <location>
        <begin position="716"/>
        <end position="725"/>
    </location>
</feature>
<keyword evidence="2" id="KW-0645">Protease</keyword>
<dbReference type="AlphaFoldDB" id="A0A7R9IQA9"/>
<evidence type="ECO:0000259" key="4">
    <source>
        <dbReference type="PROSITE" id="PS50240"/>
    </source>
</evidence>
<dbReference type="PROSITE" id="PS00135">
    <property type="entry name" value="TRYPSIN_SER"/>
    <property type="match status" value="1"/>
</dbReference>
<dbReference type="InterPro" id="IPR043504">
    <property type="entry name" value="Peptidase_S1_PA_chymotrypsin"/>
</dbReference>
<feature type="region of interest" description="Disordered" evidence="3">
    <location>
        <begin position="697"/>
        <end position="729"/>
    </location>
</feature>
<reference evidence="5" key="1">
    <citation type="submission" date="2020-11" db="EMBL/GenBank/DDBJ databases">
        <authorList>
            <person name="Tran Van P."/>
        </authorList>
    </citation>
    <scope>NUCLEOTIDE SEQUENCE</scope>
</reference>
<dbReference type="CDD" id="cd00190">
    <property type="entry name" value="Tryp_SPc"/>
    <property type="match status" value="1"/>
</dbReference>
<gene>
    <name evidence="5" type="ORF">TTEB3V08_LOCUS10546</name>
</gene>
<keyword evidence="2" id="KW-0378">Hydrolase</keyword>
<dbReference type="InterPro" id="IPR018114">
    <property type="entry name" value="TRYPSIN_HIS"/>
</dbReference>
<evidence type="ECO:0000256" key="2">
    <source>
        <dbReference type="RuleBase" id="RU363034"/>
    </source>
</evidence>
<feature type="domain" description="Peptidase S1" evidence="4">
    <location>
        <begin position="28"/>
        <end position="493"/>
    </location>
</feature>
<dbReference type="InterPro" id="IPR033116">
    <property type="entry name" value="TRYPSIN_SER"/>
</dbReference>
<dbReference type="Pfam" id="PF00089">
    <property type="entry name" value="Trypsin"/>
    <property type="match status" value="2"/>
</dbReference>
<dbReference type="InterPro" id="IPR009003">
    <property type="entry name" value="Peptidase_S1_PA"/>
</dbReference>
<accession>A0A7R9IQA9</accession>
<organism evidence="5">
    <name type="scientific">Timema tahoe</name>
    <dbReference type="NCBI Taxonomy" id="61484"/>
    <lineage>
        <taxon>Eukaryota</taxon>
        <taxon>Metazoa</taxon>
        <taxon>Ecdysozoa</taxon>
        <taxon>Arthropoda</taxon>
        <taxon>Hexapoda</taxon>
        <taxon>Insecta</taxon>
        <taxon>Pterygota</taxon>
        <taxon>Neoptera</taxon>
        <taxon>Polyneoptera</taxon>
        <taxon>Phasmatodea</taxon>
        <taxon>Timematodea</taxon>
        <taxon>Timematoidea</taxon>
        <taxon>Timematidae</taxon>
        <taxon>Timema</taxon>
    </lineage>
</organism>
<name>A0A7R9IQA9_9NEOP</name>
<dbReference type="SUPFAM" id="SSF50494">
    <property type="entry name" value="Trypsin-like serine proteases"/>
    <property type="match status" value="2"/>
</dbReference>
<dbReference type="EMBL" id="OE006429">
    <property type="protein sequence ID" value="CAD7462656.1"/>
    <property type="molecule type" value="Genomic_DNA"/>
</dbReference>
<feature type="compositionally biased region" description="Basic residues" evidence="3">
    <location>
        <begin position="669"/>
        <end position="680"/>
    </location>
</feature>
<dbReference type="PROSITE" id="PS50240">
    <property type="entry name" value="TRYPSIN_DOM"/>
    <property type="match status" value="1"/>
</dbReference>
<keyword evidence="2" id="KW-0720">Serine protease</keyword>
<protein>
    <recommendedName>
        <fullName evidence="4">Peptidase S1 domain-containing protein</fullName>
    </recommendedName>
</protein>
<dbReference type="InterPro" id="IPR001254">
    <property type="entry name" value="Trypsin_dom"/>
</dbReference>
<sequence length="741" mass="83868">MSIAAIRPALDELFANTPDRDSNLDLPIIGSLVYCKSSASDHPATELSLEFAGFHFCGASAINPNWAVTAAHCLSEYVLLFIKIFVQKIEHVILKREDRCSSERLHKRTKRNRQNPAGHYYGLVALPQVAHRKLVHRLIRDKIVSIEDVTLRSGSLKREDGGVVYQASRFIIHPEYGSYSFNNDIALVKKIDDVIKIRALVMSKLRKMSSGPAYERFYGPSTTKRTRLSDSQLRNNRNNKLGNENCIKGTAETAVLSAGLCKHSEWSRRSTPKGRPMYILELARKIVTKCSIFKSCKVDGMNIPFSFPSIQRNVMKRKIDTAQLNLPLSNTKALVEKPFRPRRYLKFIALPNATTEIPVGSQVSVAGWGKTHENNSVYPGSTSRQAPVCLKISDGEYSQVLMKVTVDIRSISECRLKLSQWAWFPVTNRMICAIADNKDSSQGDSGGPLVWEINGVPYLVGVVSWGEGKGSLESPGVYTKVSFYRKWIKTHTKGLNFKNNKKAQPTTYSVGDWVYLTTTTLRKNQVRKFLTTLTGPYQILEVLSKGLNFKNNKKAQPTTYSVGDWVYLTTTTLRKNQVRKFLTTLTGPYQILEVLSKVTVRIQLPHRSLVFNIGRLKPFVSRDPIPVLSIDPEVLPQGRLRKTAISQKVDKRRRRSGLQTSETTPVTQLKRKSHHHKNKSRSFDKLVKEFMSLLRSSKKKAHTTDCSKCPSLRSQEQPKRWNGQDHRRRNNIRQTALSVSP</sequence>